<name>A0ABX6V8M9_9GAMM</name>
<protein>
    <recommendedName>
        <fullName evidence="3">Lipoprotein</fullName>
    </recommendedName>
</protein>
<dbReference type="Proteomes" id="UP000316416">
    <property type="component" value="Chromosome"/>
</dbReference>
<gene>
    <name evidence="1" type="ORF">FM038_017435</name>
</gene>
<evidence type="ECO:0000313" key="2">
    <source>
        <dbReference type="Proteomes" id="UP000316416"/>
    </source>
</evidence>
<evidence type="ECO:0000313" key="1">
    <source>
        <dbReference type="EMBL" id="QPG59000.2"/>
    </source>
</evidence>
<organism evidence="1 2">
    <name type="scientific">Shewanella eurypsychrophilus</name>
    <dbReference type="NCBI Taxonomy" id="2593656"/>
    <lineage>
        <taxon>Bacteria</taxon>
        <taxon>Pseudomonadati</taxon>
        <taxon>Pseudomonadota</taxon>
        <taxon>Gammaproteobacteria</taxon>
        <taxon>Alteromonadales</taxon>
        <taxon>Shewanellaceae</taxon>
        <taxon>Shewanella</taxon>
    </lineage>
</organism>
<dbReference type="RefSeq" id="WP_195873107.1">
    <property type="nucleotide sequence ID" value="NZ_CP045503.2"/>
</dbReference>
<keyword evidence="2" id="KW-1185">Reference proteome</keyword>
<accession>A0ABX6V8M9</accession>
<sequence length="182" mass="20301">MISLEVVTLLLMMIFVVGCQKDVTFQVDTVTEVIVESSPTHKGMSDDKTQEQAVTACYLRVYAVNHLDYGVKLAPQIKVDVHGIEHTLTINSWGDDWEYLVAGNKGEEYKQKLCFKESDENPLSCAELADAIKKKAYKLELNRCEKIDQSPASCNMEIKLSEGGVTFRSFDDAGLDTARLAD</sequence>
<reference evidence="1" key="1">
    <citation type="submission" date="2021-07" db="EMBL/GenBank/DDBJ databases">
        <title>Shewanella sp. YLB-07 whole genome sequence.</title>
        <authorList>
            <person name="Yu L."/>
        </authorList>
    </citation>
    <scope>NUCLEOTIDE SEQUENCE</scope>
    <source>
        <strain evidence="1">YLB-08</strain>
    </source>
</reference>
<evidence type="ECO:0008006" key="3">
    <source>
        <dbReference type="Google" id="ProtNLM"/>
    </source>
</evidence>
<proteinExistence type="predicted"/>
<dbReference type="EMBL" id="CP045503">
    <property type="protein sequence ID" value="QPG59000.2"/>
    <property type="molecule type" value="Genomic_DNA"/>
</dbReference>